<feature type="transmembrane region" description="Helical" evidence="13">
    <location>
        <begin position="486"/>
        <end position="511"/>
    </location>
</feature>
<comment type="subcellular location">
    <subcellularLocation>
        <location evidence="1">Membrane</location>
        <topology evidence="1">Multi-pass membrane protein</topology>
    </subcellularLocation>
</comment>
<feature type="transmembrane region" description="Helical" evidence="13">
    <location>
        <begin position="172"/>
        <end position="191"/>
    </location>
</feature>
<protein>
    <recommendedName>
        <fullName evidence="11">Sodium/hydrogen exchanger</fullName>
    </recommendedName>
</protein>
<keyword evidence="3 11" id="KW-0812">Transmembrane</keyword>
<dbReference type="Proteomes" id="UP001211065">
    <property type="component" value="Unassembled WGS sequence"/>
</dbReference>
<reference evidence="15" key="1">
    <citation type="submission" date="2020-05" db="EMBL/GenBank/DDBJ databases">
        <title>Phylogenomic resolution of chytrid fungi.</title>
        <authorList>
            <person name="Stajich J.E."/>
            <person name="Amses K."/>
            <person name="Simmons R."/>
            <person name="Seto K."/>
            <person name="Myers J."/>
            <person name="Bonds A."/>
            <person name="Quandt C.A."/>
            <person name="Barry K."/>
            <person name="Liu P."/>
            <person name="Grigoriev I."/>
            <person name="Longcore J.E."/>
            <person name="James T.Y."/>
        </authorList>
    </citation>
    <scope>NUCLEOTIDE SEQUENCE</scope>
    <source>
        <strain evidence="15">JEL0476</strain>
    </source>
</reference>
<feature type="compositionally biased region" description="Polar residues" evidence="12">
    <location>
        <begin position="818"/>
        <end position="833"/>
    </location>
</feature>
<dbReference type="InterPro" id="IPR018422">
    <property type="entry name" value="Cation/H_exchanger_CPA1"/>
</dbReference>
<gene>
    <name evidence="15" type="primary">NHX1</name>
    <name evidence="15" type="ORF">HK099_000384</name>
</gene>
<keyword evidence="5" id="KW-0915">Sodium</keyword>
<dbReference type="GO" id="GO:0005769">
    <property type="term" value="C:early endosome"/>
    <property type="evidence" value="ECO:0007669"/>
    <property type="project" value="TreeGrafter"/>
</dbReference>
<dbReference type="PANTHER" id="PTHR10110:SF187">
    <property type="entry name" value="SODIUM_HYDROGEN EXCHANGER"/>
    <property type="match status" value="1"/>
</dbReference>
<dbReference type="Gene3D" id="2.60.40.790">
    <property type="match status" value="1"/>
</dbReference>
<feature type="domain" description="SHSP" evidence="14">
    <location>
        <begin position="34"/>
        <end position="149"/>
    </location>
</feature>
<dbReference type="InterPro" id="IPR008978">
    <property type="entry name" value="HSP20-like_chaperone"/>
</dbReference>
<evidence type="ECO:0000256" key="12">
    <source>
        <dbReference type="SAM" id="MobiDB-lite"/>
    </source>
</evidence>
<evidence type="ECO:0000256" key="4">
    <source>
        <dbReference type="ARBA" id="ARBA00022989"/>
    </source>
</evidence>
<dbReference type="GO" id="GO:0015385">
    <property type="term" value="F:sodium:proton antiporter activity"/>
    <property type="evidence" value="ECO:0007669"/>
    <property type="project" value="InterPro"/>
</dbReference>
<dbReference type="PRINTS" id="PR01084">
    <property type="entry name" value="NAHEXCHNGR"/>
</dbReference>
<keyword evidence="2 11" id="KW-0813">Transport</keyword>
<feature type="transmembrane region" description="Helical" evidence="13">
    <location>
        <begin position="371"/>
        <end position="391"/>
    </location>
</feature>
<keyword evidence="4 13" id="KW-1133">Transmembrane helix</keyword>
<keyword evidence="11" id="KW-0050">Antiport</keyword>
<evidence type="ECO:0000256" key="3">
    <source>
        <dbReference type="ARBA" id="ARBA00022692"/>
    </source>
</evidence>
<dbReference type="Pfam" id="PF00011">
    <property type="entry name" value="HSP20"/>
    <property type="match status" value="1"/>
</dbReference>
<evidence type="ECO:0000256" key="10">
    <source>
        <dbReference type="RuleBase" id="RU003616"/>
    </source>
</evidence>
<name>A0AAD5U4A5_9FUNG</name>
<dbReference type="InterPro" id="IPR004709">
    <property type="entry name" value="NaH_exchanger"/>
</dbReference>
<dbReference type="PANTHER" id="PTHR10110">
    <property type="entry name" value="SODIUM/HYDROGEN EXCHANGER"/>
    <property type="match status" value="1"/>
</dbReference>
<evidence type="ECO:0000259" key="14">
    <source>
        <dbReference type="PROSITE" id="PS01031"/>
    </source>
</evidence>
<evidence type="ECO:0000256" key="11">
    <source>
        <dbReference type="RuleBase" id="RU003722"/>
    </source>
</evidence>
<keyword evidence="6 11" id="KW-0406">Ion transport</keyword>
<evidence type="ECO:0000256" key="8">
    <source>
        <dbReference type="ARBA" id="ARBA00023201"/>
    </source>
</evidence>
<evidence type="ECO:0000313" key="15">
    <source>
        <dbReference type="EMBL" id="KAJ3224007.1"/>
    </source>
</evidence>
<comment type="caution">
    <text evidence="15">The sequence shown here is derived from an EMBL/GenBank/DDBJ whole genome shotgun (WGS) entry which is preliminary data.</text>
</comment>
<dbReference type="InterPro" id="IPR006153">
    <property type="entry name" value="Cation/H_exchanger_TM"/>
</dbReference>
<keyword evidence="16" id="KW-1185">Reference proteome</keyword>
<comment type="similarity">
    <text evidence="9 10">Belongs to the small heat shock protein (HSP20) family.</text>
</comment>
<dbReference type="EMBL" id="JADGJW010000109">
    <property type="protein sequence ID" value="KAJ3224007.1"/>
    <property type="molecule type" value="Genomic_DNA"/>
</dbReference>
<evidence type="ECO:0000256" key="2">
    <source>
        <dbReference type="ARBA" id="ARBA00022448"/>
    </source>
</evidence>
<feature type="region of interest" description="Disordered" evidence="12">
    <location>
        <begin position="727"/>
        <end position="748"/>
    </location>
</feature>
<evidence type="ECO:0000256" key="9">
    <source>
        <dbReference type="PROSITE-ProRule" id="PRU00285"/>
    </source>
</evidence>
<proteinExistence type="inferred from homology"/>
<keyword evidence="8 11" id="KW-0739">Sodium transport</keyword>
<evidence type="ECO:0000256" key="7">
    <source>
        <dbReference type="ARBA" id="ARBA00023136"/>
    </source>
</evidence>
<sequence>MPLLFHSPASENFLADFIENILTPEQQHELNASKKMGKFHPKLDVLETEKEYLIQVDLPGMQKNEIELSMNDNNILVIKGERKLPLEKKENDKEVLMERSVGSFERRLQLPKNINFEEVEAKLELGVLTLKYVKKPKVDATKKIVISFIKKMENPTDVLESHKDDIEIETTWTLFIFIALLFSILWVSYFLQRNRIRVIHETVVSIFLGMFVGLVIRLYPSDHVIQYLVTFDSNYFFNLLLPPIILNSGYDLKRRSFFRNFGSILIFALLGTMISTFVTGTLIYIFLYTGISGLSIGYLDSIIFGAILSSTDPVTILSIFHQMKVDPTLYSIIFGESMLNDSVAIVLFSTLKKFKGQDISVQNLLSGTGMFAGVFLGSTLIGVIIALICALMLKNSNLYLYPSLESCLVSLIAFASYLLSNGIELSGIVSLLFCGITMKHYCYDNLSVRSKRTTKYMFRVLSQLSENFVFIYLGVALFTMPDFRFLPLLIIFTLVVIMGARYVSTVPLALAINWINVKLYKRDEAIPRNHQLMLWWAGLRGTIAFALSFKIDDEVSGRFKYTLGPGIRSTILIVCVISILILGGSTNFALQYLDIKTGVGSIDHQQSKNYVDEDTDSSMDEESWKELKKGQNSLSPCNSEVESEYSLESIDNDASHWFIDFDDHFVKPMFTRKKNDFQELNSNERFRGSKKKNANSTRRFFFNNNNSGEMGYSSSEEGLMLPRIKEGKTREFGKNKQNEGTKQKQKSNFFSRYYNNEAGPSFSTATTEDKKKKKIFRNDYFKKNQNNLADETEDFRDGNGNIWKKVSSKTSSLKLNSQDNYDNDTTIELQGRN</sequence>
<feature type="region of interest" description="Disordered" evidence="12">
    <location>
        <begin position="808"/>
        <end position="833"/>
    </location>
</feature>
<feature type="transmembrane region" description="Helical" evidence="13">
    <location>
        <begin position="532"/>
        <end position="551"/>
    </location>
</feature>
<feature type="compositionally biased region" description="Basic and acidic residues" evidence="12">
    <location>
        <begin position="727"/>
        <end position="742"/>
    </location>
</feature>
<feature type="compositionally biased region" description="Low complexity" evidence="12">
    <location>
        <begin position="808"/>
        <end position="817"/>
    </location>
</feature>
<dbReference type="GO" id="GO:0000329">
    <property type="term" value="C:fungal-type vacuole membrane"/>
    <property type="evidence" value="ECO:0007669"/>
    <property type="project" value="TreeGrafter"/>
</dbReference>
<evidence type="ECO:0000256" key="6">
    <source>
        <dbReference type="ARBA" id="ARBA00023065"/>
    </source>
</evidence>
<dbReference type="GO" id="GO:0015386">
    <property type="term" value="F:potassium:proton antiporter activity"/>
    <property type="evidence" value="ECO:0007669"/>
    <property type="project" value="TreeGrafter"/>
</dbReference>
<dbReference type="AlphaFoldDB" id="A0AAD5U4A5"/>
<evidence type="ECO:0000256" key="5">
    <source>
        <dbReference type="ARBA" id="ARBA00023053"/>
    </source>
</evidence>
<evidence type="ECO:0000313" key="16">
    <source>
        <dbReference type="Proteomes" id="UP001211065"/>
    </source>
</evidence>
<dbReference type="Gene3D" id="6.10.140.1330">
    <property type="match status" value="1"/>
</dbReference>
<accession>A0AAD5U4A5</accession>
<comment type="similarity">
    <text evidence="11">Belongs to the monovalent cation:proton antiporter 1 (CPA1) transporter (TC 2.A.36) family.</text>
</comment>
<evidence type="ECO:0000256" key="1">
    <source>
        <dbReference type="ARBA" id="ARBA00004141"/>
    </source>
</evidence>
<dbReference type="Pfam" id="PF00999">
    <property type="entry name" value="Na_H_Exchanger"/>
    <property type="match status" value="1"/>
</dbReference>
<feature type="transmembrane region" description="Helical" evidence="13">
    <location>
        <begin position="464"/>
        <end position="480"/>
    </location>
</feature>
<feature type="transmembrane region" description="Helical" evidence="13">
    <location>
        <begin position="198"/>
        <end position="219"/>
    </location>
</feature>
<feature type="transmembrane region" description="Helical" evidence="13">
    <location>
        <begin position="257"/>
        <end position="277"/>
    </location>
</feature>
<feature type="transmembrane region" description="Helical" evidence="13">
    <location>
        <begin position="571"/>
        <end position="590"/>
    </location>
</feature>
<keyword evidence="7 13" id="KW-0472">Membrane</keyword>
<dbReference type="InterPro" id="IPR002068">
    <property type="entry name" value="A-crystallin/Hsp20_dom"/>
</dbReference>
<evidence type="ECO:0000256" key="13">
    <source>
        <dbReference type="SAM" id="Phobius"/>
    </source>
</evidence>
<dbReference type="GO" id="GO:0007035">
    <property type="term" value="P:vacuolar acidification"/>
    <property type="evidence" value="ECO:0007669"/>
    <property type="project" value="TreeGrafter"/>
</dbReference>
<dbReference type="GO" id="GO:0005770">
    <property type="term" value="C:late endosome"/>
    <property type="evidence" value="ECO:0007669"/>
    <property type="project" value="TreeGrafter"/>
</dbReference>
<feature type="transmembrane region" description="Helical" evidence="13">
    <location>
        <begin position="329"/>
        <end position="351"/>
    </location>
</feature>
<dbReference type="NCBIfam" id="TIGR00840">
    <property type="entry name" value="b_cpa1"/>
    <property type="match status" value="1"/>
</dbReference>
<organism evidence="15 16">
    <name type="scientific">Clydaea vesicula</name>
    <dbReference type="NCBI Taxonomy" id="447962"/>
    <lineage>
        <taxon>Eukaryota</taxon>
        <taxon>Fungi</taxon>
        <taxon>Fungi incertae sedis</taxon>
        <taxon>Chytridiomycota</taxon>
        <taxon>Chytridiomycota incertae sedis</taxon>
        <taxon>Chytridiomycetes</taxon>
        <taxon>Lobulomycetales</taxon>
        <taxon>Lobulomycetaceae</taxon>
        <taxon>Clydaea</taxon>
    </lineage>
</organism>
<dbReference type="CDD" id="cd06464">
    <property type="entry name" value="ACD_sHsps-like"/>
    <property type="match status" value="1"/>
</dbReference>
<dbReference type="SUPFAM" id="SSF49764">
    <property type="entry name" value="HSP20-like chaperones"/>
    <property type="match status" value="1"/>
</dbReference>
<dbReference type="PROSITE" id="PS01031">
    <property type="entry name" value="SHSP"/>
    <property type="match status" value="1"/>
</dbReference>